<keyword evidence="4" id="KW-1185">Reference proteome</keyword>
<reference evidence="3 4" key="1">
    <citation type="journal article" date="2011" name="J. Bacteriol.">
        <title>Complete genome sequence of Polymorphum gilvum SL003B-26A1T, a crude oil-degrading bacterium from oil-polluted saline soil.</title>
        <authorList>
            <person name="Li S.G."/>
            <person name="Tang Y.Q."/>
            <person name="Nie Y."/>
            <person name="Cai M."/>
            <person name="Wu X.L."/>
        </authorList>
    </citation>
    <scope>NUCLEOTIDE SEQUENCE [LARGE SCALE GENOMIC DNA]</scope>
    <source>
        <strain evidence="4">LMG 25793 / CGMCC 1.9160 / SL003B-26A1</strain>
    </source>
</reference>
<feature type="domain" description="HPt" evidence="2">
    <location>
        <begin position="71"/>
        <end position="141"/>
    </location>
</feature>
<organism evidence="3 4">
    <name type="scientific">Polymorphum gilvum (strain LMG 25793 / CGMCC 1.9160 / SL003B-26A1)</name>
    <dbReference type="NCBI Taxonomy" id="991905"/>
    <lineage>
        <taxon>Bacteria</taxon>
        <taxon>Pseudomonadati</taxon>
        <taxon>Pseudomonadota</taxon>
        <taxon>Alphaproteobacteria</taxon>
        <taxon>Rhodobacterales</taxon>
        <taxon>Paracoccaceae</taxon>
        <taxon>Polymorphum</taxon>
    </lineage>
</organism>
<dbReference type="Proteomes" id="UP000008130">
    <property type="component" value="Chromosome"/>
</dbReference>
<protein>
    <submittedName>
        <fullName evidence="3">Hpt domain protein</fullName>
    </submittedName>
</protein>
<dbReference type="Gene3D" id="1.20.120.160">
    <property type="entry name" value="HPT domain"/>
    <property type="match status" value="1"/>
</dbReference>
<evidence type="ECO:0000259" key="2">
    <source>
        <dbReference type="Pfam" id="PF01627"/>
    </source>
</evidence>
<keyword evidence="1" id="KW-0902">Two-component regulatory system</keyword>
<dbReference type="AlphaFoldDB" id="F2J538"/>
<dbReference type="RefSeq" id="WP_013652397.1">
    <property type="nucleotide sequence ID" value="NC_015259.1"/>
</dbReference>
<dbReference type="KEGG" id="pgv:SL003B_1652"/>
<sequence>MSANEDFDTEAYEIVTPPTDLRKKVRVLSPREAAKFDPVKAAEAALECLSSHFDSWMGKEVDDLFSAWSAIQADGMDKAHLQTLYQAAHNIKGQAQTLGYPLVGSVAANFCHLIESIADSQDLPLPLVGQHVEAIRAMVAENARDDANRTGVALLARLKDVTEDYLEKYAARTAPTQS</sequence>
<evidence type="ECO:0000256" key="1">
    <source>
        <dbReference type="ARBA" id="ARBA00023012"/>
    </source>
</evidence>
<dbReference type="InterPro" id="IPR008207">
    <property type="entry name" value="Sig_transdc_His_kin_Hpt_dom"/>
</dbReference>
<dbReference type="STRING" id="991905.SL003B_1652"/>
<dbReference type="GO" id="GO:0004672">
    <property type="term" value="F:protein kinase activity"/>
    <property type="evidence" value="ECO:0007669"/>
    <property type="project" value="UniProtKB-ARBA"/>
</dbReference>
<dbReference type="PATRIC" id="fig|991905.3.peg.1697"/>
<dbReference type="Pfam" id="PF01627">
    <property type="entry name" value="Hpt"/>
    <property type="match status" value="1"/>
</dbReference>
<evidence type="ECO:0000313" key="3">
    <source>
        <dbReference type="EMBL" id="ADZ70080.1"/>
    </source>
</evidence>
<gene>
    <name evidence="3" type="ordered locus">SL003B_1652</name>
</gene>
<dbReference type="OrthoDB" id="9786548at2"/>
<dbReference type="HOGENOM" id="CLU_121898_0_0_5"/>
<dbReference type="EMBL" id="CP002568">
    <property type="protein sequence ID" value="ADZ70080.1"/>
    <property type="molecule type" value="Genomic_DNA"/>
</dbReference>
<evidence type="ECO:0000313" key="4">
    <source>
        <dbReference type="Proteomes" id="UP000008130"/>
    </source>
</evidence>
<dbReference type="SUPFAM" id="SSF47226">
    <property type="entry name" value="Histidine-containing phosphotransfer domain, HPT domain"/>
    <property type="match status" value="1"/>
</dbReference>
<name>F2J538_POLGS</name>
<dbReference type="eggNOG" id="COG2198">
    <property type="taxonomic scope" value="Bacteria"/>
</dbReference>
<proteinExistence type="predicted"/>
<dbReference type="GO" id="GO:0000160">
    <property type="term" value="P:phosphorelay signal transduction system"/>
    <property type="evidence" value="ECO:0007669"/>
    <property type="project" value="UniProtKB-KW"/>
</dbReference>
<dbReference type="InterPro" id="IPR036641">
    <property type="entry name" value="HPT_dom_sf"/>
</dbReference>
<accession>F2J538</accession>